<name>A0A512BC93_9BACT</name>
<accession>A0A512BC93</accession>
<feature type="chain" id="PRO_5022105523" description="Outer membrane protein beta-barrel domain-containing protein" evidence="1">
    <location>
        <begin position="20"/>
        <end position="197"/>
    </location>
</feature>
<dbReference type="AlphaFoldDB" id="A0A512BC93"/>
<dbReference type="EMBL" id="BJYT01000006">
    <property type="protein sequence ID" value="GEO09525.1"/>
    <property type="molecule type" value="Genomic_DNA"/>
</dbReference>
<evidence type="ECO:0008006" key="4">
    <source>
        <dbReference type="Google" id="ProtNLM"/>
    </source>
</evidence>
<reference evidence="2 3" key="1">
    <citation type="submission" date="2019-07" db="EMBL/GenBank/DDBJ databases">
        <title>Whole genome shotgun sequence of Segetibacter aerophilus NBRC 106135.</title>
        <authorList>
            <person name="Hosoyama A."/>
            <person name="Uohara A."/>
            <person name="Ohji S."/>
            <person name="Ichikawa N."/>
        </authorList>
    </citation>
    <scope>NUCLEOTIDE SEQUENCE [LARGE SCALE GENOMIC DNA]</scope>
    <source>
        <strain evidence="2 3">NBRC 106135</strain>
    </source>
</reference>
<dbReference type="OrthoDB" id="1098580at2"/>
<protein>
    <recommendedName>
        <fullName evidence="4">Outer membrane protein beta-barrel domain-containing protein</fullName>
    </recommendedName>
</protein>
<keyword evidence="3" id="KW-1185">Reference proteome</keyword>
<evidence type="ECO:0000313" key="2">
    <source>
        <dbReference type="EMBL" id="GEO09525.1"/>
    </source>
</evidence>
<dbReference type="Proteomes" id="UP000321513">
    <property type="component" value="Unassembled WGS sequence"/>
</dbReference>
<gene>
    <name evidence="2" type="ORF">SAE01_20210</name>
</gene>
<organism evidence="2 3">
    <name type="scientific">Segetibacter aerophilus</name>
    <dbReference type="NCBI Taxonomy" id="670293"/>
    <lineage>
        <taxon>Bacteria</taxon>
        <taxon>Pseudomonadati</taxon>
        <taxon>Bacteroidota</taxon>
        <taxon>Chitinophagia</taxon>
        <taxon>Chitinophagales</taxon>
        <taxon>Chitinophagaceae</taxon>
        <taxon>Segetibacter</taxon>
    </lineage>
</organism>
<sequence length="197" mass="22032">MKRVLVVLGLVSLSVSVFAQEEEEEKSHKFRRDNIFIGAAIGLGLSSGGFSGGANPEIGYSIAQWLDAGISTNFNYNSYSAEYNGGIRQRSFNYGAGMFVRVFPIRSVFLQVLPEYNRINTTLRDVYSGQETIYKQQAPSLLLGAGYTSREIGRSSFYTVIMFDVGNNPESPYIGYLGSKQPILRTGFNFYLRPRRK</sequence>
<proteinExistence type="predicted"/>
<dbReference type="RefSeq" id="WP_147203637.1">
    <property type="nucleotide sequence ID" value="NZ_BJYT01000006.1"/>
</dbReference>
<evidence type="ECO:0000256" key="1">
    <source>
        <dbReference type="SAM" id="SignalP"/>
    </source>
</evidence>
<feature type="signal peptide" evidence="1">
    <location>
        <begin position="1"/>
        <end position="19"/>
    </location>
</feature>
<evidence type="ECO:0000313" key="3">
    <source>
        <dbReference type="Proteomes" id="UP000321513"/>
    </source>
</evidence>
<comment type="caution">
    <text evidence="2">The sequence shown here is derived from an EMBL/GenBank/DDBJ whole genome shotgun (WGS) entry which is preliminary data.</text>
</comment>
<keyword evidence="1" id="KW-0732">Signal</keyword>